<feature type="transmembrane region" description="Helical" evidence="6">
    <location>
        <begin position="413"/>
        <end position="431"/>
    </location>
</feature>
<feature type="transmembrane region" description="Helical" evidence="6">
    <location>
        <begin position="527"/>
        <end position="543"/>
    </location>
</feature>
<feature type="transmembrane region" description="Helical" evidence="6">
    <location>
        <begin position="344"/>
        <end position="366"/>
    </location>
</feature>
<organism evidence="8 9">
    <name type="scientific">Saccharopolyspora rosea</name>
    <dbReference type="NCBI Taxonomy" id="524884"/>
    <lineage>
        <taxon>Bacteria</taxon>
        <taxon>Bacillati</taxon>
        <taxon>Actinomycetota</taxon>
        <taxon>Actinomycetes</taxon>
        <taxon>Pseudonocardiales</taxon>
        <taxon>Pseudonocardiaceae</taxon>
        <taxon>Saccharopolyspora</taxon>
    </lineage>
</organism>
<feature type="transmembrane region" description="Helical" evidence="6">
    <location>
        <begin position="550"/>
        <end position="568"/>
    </location>
</feature>
<dbReference type="Proteomes" id="UP001597018">
    <property type="component" value="Unassembled WGS sequence"/>
</dbReference>
<evidence type="ECO:0000313" key="8">
    <source>
        <dbReference type="EMBL" id="MFD0922578.1"/>
    </source>
</evidence>
<dbReference type="PANTHER" id="PTHR38459:SF1">
    <property type="entry name" value="PROPHAGE BACTOPRENOL-LINKED GLUCOSE TRANSLOCASE HOMOLOG"/>
    <property type="match status" value="1"/>
</dbReference>
<proteinExistence type="inferred from homology"/>
<keyword evidence="9" id="KW-1185">Reference proteome</keyword>
<feature type="domain" description="GtrA/DPMS transmembrane" evidence="7">
    <location>
        <begin position="12"/>
        <end position="121"/>
    </location>
</feature>
<feature type="transmembrane region" description="Helical" evidence="6">
    <location>
        <begin position="438"/>
        <end position="458"/>
    </location>
</feature>
<evidence type="ECO:0000259" key="7">
    <source>
        <dbReference type="Pfam" id="PF04138"/>
    </source>
</evidence>
<protein>
    <submittedName>
        <fullName evidence="8">GtrA family protein</fullName>
    </submittedName>
</protein>
<comment type="caution">
    <text evidence="8">The sequence shown here is derived from an EMBL/GenBank/DDBJ whole genome shotgun (WGS) entry which is preliminary data.</text>
</comment>
<comment type="similarity">
    <text evidence="2">Belongs to the GtrA family.</text>
</comment>
<accession>A0ABW3FY53</accession>
<gene>
    <name evidence="8" type="ORF">ACFQ16_22770</name>
</gene>
<feature type="transmembrane region" description="Helical" evidence="6">
    <location>
        <begin position="133"/>
        <end position="158"/>
    </location>
</feature>
<feature type="transmembrane region" description="Helical" evidence="6">
    <location>
        <begin position="101"/>
        <end position="121"/>
    </location>
</feature>
<evidence type="ECO:0000256" key="5">
    <source>
        <dbReference type="ARBA" id="ARBA00023136"/>
    </source>
</evidence>
<evidence type="ECO:0000313" key="9">
    <source>
        <dbReference type="Proteomes" id="UP001597018"/>
    </source>
</evidence>
<comment type="subcellular location">
    <subcellularLocation>
        <location evidence="1">Membrane</location>
        <topology evidence="1">Multi-pass membrane protein</topology>
    </subcellularLocation>
</comment>
<reference evidence="9" key="1">
    <citation type="journal article" date="2019" name="Int. J. Syst. Evol. Microbiol.">
        <title>The Global Catalogue of Microorganisms (GCM) 10K type strain sequencing project: providing services to taxonomists for standard genome sequencing and annotation.</title>
        <authorList>
            <consortium name="The Broad Institute Genomics Platform"/>
            <consortium name="The Broad Institute Genome Sequencing Center for Infectious Disease"/>
            <person name="Wu L."/>
            <person name="Ma J."/>
        </authorList>
    </citation>
    <scope>NUCLEOTIDE SEQUENCE [LARGE SCALE GENOMIC DNA]</scope>
    <source>
        <strain evidence="9">CCUG 56401</strain>
    </source>
</reference>
<evidence type="ECO:0000256" key="1">
    <source>
        <dbReference type="ARBA" id="ARBA00004141"/>
    </source>
</evidence>
<evidence type="ECO:0000256" key="2">
    <source>
        <dbReference type="ARBA" id="ARBA00009399"/>
    </source>
</evidence>
<feature type="transmembrane region" description="Helical" evidence="6">
    <location>
        <begin position="808"/>
        <end position="827"/>
    </location>
</feature>
<evidence type="ECO:0000256" key="4">
    <source>
        <dbReference type="ARBA" id="ARBA00022989"/>
    </source>
</evidence>
<keyword evidence="5 6" id="KW-0472">Membrane</keyword>
<sequence>MWHHLRRSEIGRFTVVGGANTTVHYAVYLALWSLLPQVAANIAASVVATSCSYFLNCRFTFGVAPSLRSSLLFPLSNVAVVALGAGVAAMSVGAFGVDPVFAPLASGLVAVPATFVLNRAVLTGRTPGGDWRAGLCVAGLVAVLCQVPVLVNPSFYFWDDSAAQFLPMWHRLGERLLSGDWPPVLDLGSWMGGNIAAETLFGIWNPVQVVNCAFVVWIGDLAVAAAVVKTEYLVLLGVGTFLLCRVHGAGRAAASAVAVALPVSGFVLYFEAATWAGGLVGFAWLPWAWWALRRVADGVASPLTAWILCFLCVSAGDPYGAVALCFVFAGVLAESRVRGGGRRAARALVLTGVAVAATLPLVYFPLLAASSVSWRSGLELFNVGLLVPRATDLLNASLPSFAPQIRSFGSFRTTVPATYLAWFAVPLLAWVDWRGVGALWRRCGCAAVLAVGYFLWSIGPSNVWLFRWPLRHVAVLHLALAVLLAVVLSRGLRTDHLKVRSACTVGVLLLSGYLAFAAWPAQAGKHLVSLGLVGLLLAVAVRLRSRLVVVLHLGTACALVLQCLWFPANRDVAVYNFPTDVRRLRAQYRDLGDGAVMQVANRDRIPAEQIASGRAWSRLLLGNMPAVAGLESLVSYTGIGFDALHRALCLEYNGSTCPAALARLWRADAPGVRLADELKVTSVVVQRSLVDSPVPPAGWLVAQRTAEATVLRRGAPVQWPRGRLSHARGVLVTEDVPAGRNREVVRFVREAGGDAGLVFARLAWPGYRATVDGRAVPVASTPAGLLVVRIPAGIARGELVVQWWPPGFAFQLSAACAGALLAVFLGWRYRRWVG</sequence>
<keyword evidence="3 6" id="KW-0812">Transmembrane</keyword>
<keyword evidence="4 6" id="KW-1133">Transmembrane helix</keyword>
<feature type="transmembrane region" description="Helical" evidence="6">
    <location>
        <begin position="214"/>
        <end position="244"/>
    </location>
</feature>
<evidence type="ECO:0000256" key="3">
    <source>
        <dbReference type="ARBA" id="ARBA00022692"/>
    </source>
</evidence>
<feature type="transmembrane region" description="Helical" evidence="6">
    <location>
        <begin position="470"/>
        <end position="489"/>
    </location>
</feature>
<dbReference type="InterPro" id="IPR051401">
    <property type="entry name" value="GtrA_CellWall_Glycosyl"/>
</dbReference>
<feature type="transmembrane region" description="Helical" evidence="6">
    <location>
        <begin position="71"/>
        <end position="95"/>
    </location>
</feature>
<feature type="transmembrane region" description="Helical" evidence="6">
    <location>
        <begin position="305"/>
        <end position="332"/>
    </location>
</feature>
<feature type="transmembrane region" description="Helical" evidence="6">
    <location>
        <begin position="256"/>
        <end position="285"/>
    </location>
</feature>
<dbReference type="PANTHER" id="PTHR38459">
    <property type="entry name" value="PROPHAGE BACTOPRENOL-LINKED GLUCOSE TRANSLOCASE HOMOLOG"/>
    <property type="match status" value="1"/>
</dbReference>
<dbReference type="InterPro" id="IPR007267">
    <property type="entry name" value="GtrA_DPMS_TM"/>
</dbReference>
<feature type="transmembrane region" description="Helical" evidence="6">
    <location>
        <begin position="38"/>
        <end position="59"/>
    </location>
</feature>
<dbReference type="RefSeq" id="WP_345601983.1">
    <property type="nucleotide sequence ID" value="NZ_BAABLT010000054.1"/>
</dbReference>
<dbReference type="EMBL" id="JBHTIW010000022">
    <property type="protein sequence ID" value="MFD0922578.1"/>
    <property type="molecule type" value="Genomic_DNA"/>
</dbReference>
<dbReference type="Pfam" id="PF04138">
    <property type="entry name" value="GtrA_DPMS_TM"/>
    <property type="match status" value="1"/>
</dbReference>
<name>A0ABW3FY53_9PSEU</name>
<feature type="transmembrane region" description="Helical" evidence="6">
    <location>
        <begin position="12"/>
        <end position="32"/>
    </location>
</feature>
<feature type="transmembrane region" description="Helical" evidence="6">
    <location>
        <begin position="501"/>
        <end position="521"/>
    </location>
</feature>
<evidence type="ECO:0000256" key="6">
    <source>
        <dbReference type="SAM" id="Phobius"/>
    </source>
</evidence>